<evidence type="ECO:0000256" key="1">
    <source>
        <dbReference type="SAM" id="MobiDB-lite"/>
    </source>
</evidence>
<organism evidence="2">
    <name type="scientific">Rhizophora mucronata</name>
    <name type="common">Asiatic mangrove</name>
    <dbReference type="NCBI Taxonomy" id="61149"/>
    <lineage>
        <taxon>Eukaryota</taxon>
        <taxon>Viridiplantae</taxon>
        <taxon>Streptophyta</taxon>
        <taxon>Embryophyta</taxon>
        <taxon>Tracheophyta</taxon>
        <taxon>Spermatophyta</taxon>
        <taxon>Magnoliopsida</taxon>
        <taxon>eudicotyledons</taxon>
        <taxon>Gunneridae</taxon>
        <taxon>Pentapetalae</taxon>
        <taxon>rosids</taxon>
        <taxon>fabids</taxon>
        <taxon>Malpighiales</taxon>
        <taxon>Rhizophoraceae</taxon>
        <taxon>Rhizophora</taxon>
    </lineage>
</organism>
<feature type="compositionally biased region" description="Polar residues" evidence="1">
    <location>
        <begin position="1"/>
        <end position="10"/>
    </location>
</feature>
<dbReference type="AlphaFoldDB" id="A0A2P2Q3C0"/>
<feature type="region of interest" description="Disordered" evidence="1">
    <location>
        <begin position="1"/>
        <end position="108"/>
    </location>
</feature>
<proteinExistence type="predicted"/>
<reference evidence="2" key="1">
    <citation type="submission" date="2018-02" db="EMBL/GenBank/DDBJ databases">
        <title>Rhizophora mucronata_Transcriptome.</title>
        <authorList>
            <person name="Meera S.P."/>
            <person name="Sreeshan A."/>
            <person name="Augustine A."/>
        </authorList>
    </citation>
    <scope>NUCLEOTIDE SEQUENCE</scope>
    <source>
        <tissue evidence="2">Leaf</tissue>
    </source>
</reference>
<feature type="compositionally biased region" description="Polar residues" evidence="1">
    <location>
        <begin position="99"/>
        <end position="108"/>
    </location>
</feature>
<name>A0A2P2Q3C0_RHIMU</name>
<protein>
    <submittedName>
        <fullName evidence="2">Uncharacterized protein</fullName>
    </submittedName>
</protein>
<accession>A0A2P2Q3C0</accession>
<feature type="compositionally biased region" description="Low complexity" evidence="1">
    <location>
        <begin position="31"/>
        <end position="48"/>
    </location>
</feature>
<dbReference type="EMBL" id="GGEC01080997">
    <property type="protein sequence ID" value="MBX61481.1"/>
    <property type="molecule type" value="Transcribed_RNA"/>
</dbReference>
<feature type="compositionally biased region" description="Basic and acidic residues" evidence="1">
    <location>
        <begin position="83"/>
        <end position="98"/>
    </location>
</feature>
<sequence>MNMKKAQTGSRRAARWSHGDLNRNWSTCPCPSTATARHATRPRTSPAPEISVGPARAKACDPARPVASRASPERAGHGLLVHHRFDQDRPGQHAETRRQLTQHQRSHL</sequence>
<evidence type="ECO:0000313" key="2">
    <source>
        <dbReference type="EMBL" id="MBX61481.1"/>
    </source>
</evidence>